<feature type="domain" description="tRNA (adenine(58)-N(1))-methyltransferase catalytic subunit TRM61 C-terminal" evidence="11">
    <location>
        <begin position="146"/>
        <end position="359"/>
    </location>
</feature>
<evidence type="ECO:0000256" key="6">
    <source>
        <dbReference type="ARBA" id="ARBA00022691"/>
    </source>
</evidence>
<evidence type="ECO:0000256" key="8">
    <source>
        <dbReference type="ARBA" id="ARBA00023242"/>
    </source>
</evidence>
<feature type="region of interest" description="Disordered" evidence="10">
    <location>
        <begin position="451"/>
        <end position="477"/>
    </location>
</feature>
<evidence type="ECO:0000256" key="4">
    <source>
        <dbReference type="ARBA" id="ARBA00022603"/>
    </source>
</evidence>
<dbReference type="Gene3D" id="3.10.330.20">
    <property type="match status" value="1"/>
</dbReference>
<evidence type="ECO:0000256" key="7">
    <source>
        <dbReference type="ARBA" id="ARBA00022694"/>
    </source>
</evidence>
<feature type="region of interest" description="Disordered" evidence="10">
    <location>
        <begin position="537"/>
        <end position="563"/>
    </location>
</feature>
<proteinExistence type="predicted"/>
<keyword evidence="13" id="KW-1185">Reference proteome</keyword>
<dbReference type="EMBL" id="CAWUHB010000013">
    <property type="protein sequence ID" value="CAK7217202.1"/>
    <property type="molecule type" value="Genomic_DNA"/>
</dbReference>
<keyword evidence="6" id="KW-0949">S-adenosyl-L-methionine</keyword>
<organism evidence="12 13">
    <name type="scientific">Sporothrix curviconia</name>
    <dbReference type="NCBI Taxonomy" id="1260050"/>
    <lineage>
        <taxon>Eukaryota</taxon>
        <taxon>Fungi</taxon>
        <taxon>Dikarya</taxon>
        <taxon>Ascomycota</taxon>
        <taxon>Pezizomycotina</taxon>
        <taxon>Sordariomycetes</taxon>
        <taxon>Sordariomycetidae</taxon>
        <taxon>Ophiostomatales</taxon>
        <taxon>Ophiostomataceae</taxon>
        <taxon>Sporothrix</taxon>
    </lineage>
</organism>
<dbReference type="PANTHER" id="PTHR12133:SF2">
    <property type="entry name" value="TRNA (ADENINE(58)-N(1))-METHYLTRANSFERASE CATALYTIC SUBUNIT TRMT61A"/>
    <property type="match status" value="1"/>
</dbReference>
<protein>
    <recommendedName>
        <fullName evidence="3">tRNA (adenine(58)-N(1))-methyltransferase catalytic subunit TRM61</fullName>
        <ecNumber evidence="2">2.1.1.220</ecNumber>
    </recommendedName>
    <alternativeName>
        <fullName evidence="9">tRNA(m1A58)-methyltransferase subunit TRM61</fullName>
    </alternativeName>
</protein>
<dbReference type="InterPro" id="IPR029063">
    <property type="entry name" value="SAM-dependent_MTases_sf"/>
</dbReference>
<evidence type="ECO:0000256" key="3">
    <source>
        <dbReference type="ARBA" id="ARBA00015963"/>
    </source>
</evidence>
<name>A0ABP0BCJ5_9PEZI</name>
<accession>A0ABP0BCJ5</accession>
<evidence type="ECO:0000256" key="2">
    <source>
        <dbReference type="ARBA" id="ARBA00012796"/>
    </source>
</evidence>
<evidence type="ECO:0000256" key="5">
    <source>
        <dbReference type="ARBA" id="ARBA00022679"/>
    </source>
</evidence>
<keyword evidence="8" id="KW-0539">Nucleus</keyword>
<dbReference type="Pfam" id="PF08704">
    <property type="entry name" value="GCD14"/>
    <property type="match status" value="1"/>
</dbReference>
<dbReference type="GO" id="GO:0032259">
    <property type="term" value="P:methylation"/>
    <property type="evidence" value="ECO:0007669"/>
    <property type="project" value="UniProtKB-KW"/>
</dbReference>
<dbReference type="EC" id="2.1.1.220" evidence="2"/>
<comment type="subcellular location">
    <subcellularLocation>
        <location evidence="1">Nucleus</location>
    </subcellularLocation>
</comment>
<dbReference type="InterPro" id="IPR014816">
    <property type="entry name" value="tRNA_MeTrfase_Gcd14"/>
</dbReference>
<dbReference type="PANTHER" id="PTHR12133">
    <property type="entry name" value="TRNA (ADENINE(58)-N(1))-METHYLTRANSFERASE"/>
    <property type="match status" value="1"/>
</dbReference>
<evidence type="ECO:0000256" key="9">
    <source>
        <dbReference type="ARBA" id="ARBA00033309"/>
    </source>
</evidence>
<dbReference type="InterPro" id="IPR049470">
    <property type="entry name" value="TRM61_C"/>
</dbReference>
<evidence type="ECO:0000313" key="13">
    <source>
        <dbReference type="Proteomes" id="UP001642405"/>
    </source>
</evidence>
<comment type="caution">
    <text evidence="12">The sequence shown here is derived from an EMBL/GenBank/DDBJ whole genome shotgun (WGS) entry which is preliminary data.</text>
</comment>
<evidence type="ECO:0000256" key="10">
    <source>
        <dbReference type="SAM" id="MobiDB-lite"/>
    </source>
</evidence>
<keyword evidence="5 12" id="KW-0808">Transferase</keyword>
<reference evidence="12 13" key="1">
    <citation type="submission" date="2024-01" db="EMBL/GenBank/DDBJ databases">
        <authorList>
            <person name="Allen C."/>
            <person name="Tagirdzhanova G."/>
        </authorList>
    </citation>
    <scope>NUCLEOTIDE SEQUENCE [LARGE SCALE GENOMIC DNA]</scope>
</reference>
<evidence type="ECO:0000256" key="1">
    <source>
        <dbReference type="ARBA" id="ARBA00004123"/>
    </source>
</evidence>
<keyword evidence="7" id="KW-0819">tRNA processing</keyword>
<dbReference type="Gene3D" id="3.40.50.150">
    <property type="entry name" value="Vaccinia Virus protein VP39"/>
    <property type="match status" value="1"/>
</dbReference>
<sequence>MAATSSSPFLDPGSATRNNSLAIVQLSRDHYQPIYLHDAAGAEVDGYAEGAVLNTRFGSFPHSTLIGVPWGSQVRASIVDTGSRGRKRKRAAGSLGGVEDAAGATDTSTPGGATTEPSTPTVAAAETAASKPSKREAPPPATASSGFIHILPPTPEIWTMSLPHRTQVVYASDYSYILHRLRARPGTRIIEAGSGSGSFTHASARAVYGTTTANPNQRPGHVFSFEFHNERYQKMKAELRSHGLSTGSSTGGSGQDDGLVTLTNRDVYGHGFLLDDGTSPEADAVFLDLPAPWRALQHLTRATVAADGSSSVTPALNPRRAVHICTFSPCIEQVTRTVSMLRRLGWVDIDMVEIANKKILIYRERPELVSGKASAGAGAGIGGGNNVPAPRDVGEAVARLKAIETRTREYNQKFWQSREAEAAAAGASGAVAGANGTGAMEVDREDVKDVKQEAEEEAAATKGVTEGTTNGGDKTFLLPAKPWLDGRLTSRVEPEVKTHTSYLVFAVLPRAWTAEDEAAAAAKWPVGAEQNVIGAINREVRKEQKRKQMAPNKAKKKQQQQKK</sequence>
<evidence type="ECO:0000259" key="11">
    <source>
        <dbReference type="Pfam" id="PF08704"/>
    </source>
</evidence>
<dbReference type="SUPFAM" id="SSF53335">
    <property type="entry name" value="S-adenosyl-L-methionine-dependent methyltransferases"/>
    <property type="match status" value="1"/>
</dbReference>
<feature type="region of interest" description="Disordered" evidence="10">
    <location>
        <begin position="80"/>
        <end position="148"/>
    </location>
</feature>
<feature type="compositionally biased region" description="Polar residues" evidence="10">
    <location>
        <begin position="105"/>
        <end position="121"/>
    </location>
</feature>
<dbReference type="Proteomes" id="UP001642405">
    <property type="component" value="Unassembled WGS sequence"/>
</dbReference>
<keyword evidence="4 12" id="KW-0489">Methyltransferase</keyword>
<dbReference type="GO" id="GO:0030731">
    <property type="term" value="F:guanidinoacetate N-methyltransferase activity"/>
    <property type="evidence" value="ECO:0007669"/>
    <property type="project" value="UniProtKB-EC"/>
</dbReference>
<feature type="compositionally biased region" description="Basic residues" evidence="10">
    <location>
        <begin position="543"/>
        <end position="563"/>
    </location>
</feature>
<dbReference type="PROSITE" id="PS51620">
    <property type="entry name" value="SAM_TRM61"/>
    <property type="match status" value="1"/>
</dbReference>
<gene>
    <name evidence="12" type="primary">TRM61</name>
    <name evidence="12" type="ORF">SCUCBS95973_003065</name>
</gene>
<evidence type="ECO:0000313" key="12">
    <source>
        <dbReference type="EMBL" id="CAK7217202.1"/>
    </source>
</evidence>